<reference evidence="1 2" key="1">
    <citation type="submission" date="2023-08" db="EMBL/GenBank/DDBJ databases">
        <title>A Necator americanus chromosomal reference genome.</title>
        <authorList>
            <person name="Ilik V."/>
            <person name="Petrzelkova K.J."/>
            <person name="Pardy F."/>
            <person name="Fuh T."/>
            <person name="Niatou-Singa F.S."/>
            <person name="Gouil Q."/>
            <person name="Baker L."/>
            <person name="Ritchie M.E."/>
            <person name="Jex A.R."/>
            <person name="Gazzola D."/>
            <person name="Li H."/>
            <person name="Toshio Fujiwara R."/>
            <person name="Zhan B."/>
            <person name="Aroian R.V."/>
            <person name="Pafco B."/>
            <person name="Schwarz E.M."/>
        </authorList>
    </citation>
    <scope>NUCLEOTIDE SEQUENCE [LARGE SCALE GENOMIC DNA]</scope>
    <source>
        <strain evidence="1 2">Aroian</strain>
        <tissue evidence="1">Whole animal</tissue>
    </source>
</reference>
<name>A0ABR1E081_NECAM</name>
<keyword evidence="2" id="KW-1185">Reference proteome</keyword>
<evidence type="ECO:0000313" key="1">
    <source>
        <dbReference type="EMBL" id="KAK6756054.1"/>
    </source>
</evidence>
<sequence length="67" mass="7994">MATFIHWSTKHEGLLFMVVKFTQVLRRQRRLPEEARGTHANRKCSYPLLLLQLISVRAHNFPRHTRV</sequence>
<protein>
    <submittedName>
        <fullName evidence="1">Uncharacterized protein</fullName>
    </submittedName>
</protein>
<comment type="caution">
    <text evidence="1">The sequence shown here is derived from an EMBL/GenBank/DDBJ whole genome shotgun (WGS) entry which is preliminary data.</text>
</comment>
<proteinExistence type="predicted"/>
<evidence type="ECO:0000313" key="2">
    <source>
        <dbReference type="Proteomes" id="UP001303046"/>
    </source>
</evidence>
<dbReference type="EMBL" id="JAVFWL010000005">
    <property type="protein sequence ID" value="KAK6756054.1"/>
    <property type="molecule type" value="Genomic_DNA"/>
</dbReference>
<accession>A0ABR1E081</accession>
<organism evidence="1 2">
    <name type="scientific">Necator americanus</name>
    <name type="common">Human hookworm</name>
    <dbReference type="NCBI Taxonomy" id="51031"/>
    <lineage>
        <taxon>Eukaryota</taxon>
        <taxon>Metazoa</taxon>
        <taxon>Ecdysozoa</taxon>
        <taxon>Nematoda</taxon>
        <taxon>Chromadorea</taxon>
        <taxon>Rhabditida</taxon>
        <taxon>Rhabditina</taxon>
        <taxon>Rhabditomorpha</taxon>
        <taxon>Strongyloidea</taxon>
        <taxon>Ancylostomatidae</taxon>
        <taxon>Bunostominae</taxon>
        <taxon>Necator</taxon>
    </lineage>
</organism>
<gene>
    <name evidence="1" type="primary">Necator_chrV.g19235</name>
    <name evidence="1" type="ORF">RB195_014443</name>
</gene>
<dbReference type="Proteomes" id="UP001303046">
    <property type="component" value="Unassembled WGS sequence"/>
</dbReference>